<dbReference type="EMBL" id="FOQD01000013">
    <property type="protein sequence ID" value="SFI90439.1"/>
    <property type="molecule type" value="Genomic_DNA"/>
</dbReference>
<evidence type="ECO:0000313" key="2">
    <source>
        <dbReference type="Proteomes" id="UP000199518"/>
    </source>
</evidence>
<dbReference type="OrthoDB" id="6879702at2"/>
<accession>A0A1I3M082</accession>
<sequence length="152" mass="17621">MSGHMLNNFLGVWIMGAAVYIAASNPQLRELIFVDGKMIARHLETLSTLAEDNGLRRLEMYLSQSAEETKAFFVDQLGVAPEEIDMNKIQENWYSPEEGSRYFTSLRQVVEQDKFYFKEAEKYRVLDDINSFIDVISTLRDADVRWHLAVDF</sequence>
<organism evidence="1 2">
    <name type="scientific">Planctomicrobium piriforme</name>
    <dbReference type="NCBI Taxonomy" id="1576369"/>
    <lineage>
        <taxon>Bacteria</taxon>
        <taxon>Pseudomonadati</taxon>
        <taxon>Planctomycetota</taxon>
        <taxon>Planctomycetia</taxon>
        <taxon>Planctomycetales</taxon>
        <taxon>Planctomycetaceae</taxon>
        <taxon>Planctomicrobium</taxon>
    </lineage>
</organism>
<dbReference type="Proteomes" id="UP000199518">
    <property type="component" value="Unassembled WGS sequence"/>
</dbReference>
<reference evidence="2" key="1">
    <citation type="submission" date="2016-10" db="EMBL/GenBank/DDBJ databases">
        <authorList>
            <person name="Varghese N."/>
            <person name="Submissions S."/>
        </authorList>
    </citation>
    <scope>NUCLEOTIDE SEQUENCE [LARGE SCALE GENOMIC DNA]</scope>
    <source>
        <strain evidence="2">DSM 26348</strain>
    </source>
</reference>
<name>A0A1I3M082_9PLAN</name>
<keyword evidence="2" id="KW-1185">Reference proteome</keyword>
<evidence type="ECO:0000313" key="1">
    <source>
        <dbReference type="EMBL" id="SFI90439.1"/>
    </source>
</evidence>
<proteinExistence type="predicted"/>
<protein>
    <submittedName>
        <fullName evidence="1">Uncharacterized protein</fullName>
    </submittedName>
</protein>
<dbReference type="RefSeq" id="WP_139228537.1">
    <property type="nucleotide sequence ID" value="NZ_FOQD01000013.1"/>
</dbReference>
<dbReference type="AlphaFoldDB" id="A0A1I3M082"/>
<gene>
    <name evidence="1" type="ORF">SAMN05421753_113122</name>
</gene>